<feature type="domain" description="Nitroreductase" evidence="4">
    <location>
        <begin position="8"/>
        <end position="193"/>
    </location>
</feature>
<dbReference type="Pfam" id="PF00881">
    <property type="entry name" value="Nitroreductase"/>
    <property type="match status" value="1"/>
</dbReference>
<evidence type="ECO:0000256" key="2">
    <source>
        <dbReference type="ARBA" id="ARBA00022857"/>
    </source>
</evidence>
<proteinExistence type="inferred from homology"/>
<dbReference type="InterPro" id="IPR000415">
    <property type="entry name" value="Nitroreductase-like"/>
</dbReference>
<dbReference type="Gene3D" id="3.40.109.10">
    <property type="entry name" value="NADH Oxidase"/>
    <property type="match status" value="1"/>
</dbReference>
<dbReference type="STRING" id="1821621.A8C75_09110"/>
<evidence type="ECO:0000256" key="1">
    <source>
        <dbReference type="ARBA" id="ARBA00007118"/>
    </source>
</evidence>
<dbReference type="GO" id="GO:0016491">
    <property type="term" value="F:oxidoreductase activity"/>
    <property type="evidence" value="ECO:0007669"/>
    <property type="project" value="UniProtKB-KW"/>
</dbReference>
<dbReference type="RefSeq" id="WP_067381037.1">
    <property type="nucleotide sequence ID" value="NZ_CP015839.1"/>
</dbReference>
<reference evidence="6" key="1">
    <citation type="submission" date="2016-05" db="EMBL/GenBank/DDBJ databases">
        <authorList>
            <person name="Baek K."/>
            <person name="Yang S.-J."/>
        </authorList>
    </citation>
    <scope>NUCLEOTIDE SEQUENCE [LARGE SCALE GENOMIC DNA]</scope>
    <source>
        <strain evidence="6">ST58-10</strain>
    </source>
</reference>
<dbReference type="OrthoDB" id="9809288at2"/>
<organism evidence="5 6">
    <name type="scientific">Marinobacterium aestuarii</name>
    <dbReference type="NCBI Taxonomy" id="1821621"/>
    <lineage>
        <taxon>Bacteria</taxon>
        <taxon>Pseudomonadati</taxon>
        <taxon>Pseudomonadota</taxon>
        <taxon>Gammaproteobacteria</taxon>
        <taxon>Oceanospirillales</taxon>
        <taxon>Oceanospirillaceae</taxon>
        <taxon>Marinobacterium</taxon>
    </lineage>
</organism>
<dbReference type="NCBIfam" id="NF008275">
    <property type="entry name" value="PRK11053.1"/>
    <property type="match status" value="1"/>
</dbReference>
<gene>
    <name evidence="5" type="ORF">A8C75_09110</name>
</gene>
<evidence type="ECO:0000313" key="6">
    <source>
        <dbReference type="Proteomes" id="UP000078070"/>
    </source>
</evidence>
<evidence type="ECO:0000259" key="4">
    <source>
        <dbReference type="Pfam" id="PF00881"/>
    </source>
</evidence>
<dbReference type="InterPro" id="IPR029479">
    <property type="entry name" value="Nitroreductase"/>
</dbReference>
<comment type="similarity">
    <text evidence="1">Belongs to the nitroreductase family.</text>
</comment>
<keyword evidence="3" id="KW-0560">Oxidoreductase</keyword>
<dbReference type="PANTHER" id="PTHR43673:SF10">
    <property type="entry name" value="NADH DEHYDROGENASE_NAD(P)H NITROREDUCTASE XCC3605-RELATED"/>
    <property type="match status" value="1"/>
</dbReference>
<sequence length="217" mass="23864">MAIQQVSRARYTTKVFDSSYQIPQGKIDEIKALLQMSPSSVNSQPWHFVIASTQEGKARIARAATGAYAYNAPKILKASHVIALCSKTAIDAAYLEQLLDQEDASGRFANADLRAAQHKGRSTFVNLHQDELNDMQHWMEKQVYLALGTVLLGAGALNIDACPMEGFDSEILDEELGLREQGYSSVVLVSLGKRSVDDFNAPLPKSRHGAEHVFTEI</sequence>
<dbReference type="InterPro" id="IPR033878">
    <property type="entry name" value="NfsB-like"/>
</dbReference>
<dbReference type="Proteomes" id="UP000078070">
    <property type="component" value="Chromosome"/>
</dbReference>
<dbReference type="CDD" id="cd02149">
    <property type="entry name" value="NfsB-like"/>
    <property type="match status" value="1"/>
</dbReference>
<dbReference type="PANTHER" id="PTHR43673">
    <property type="entry name" value="NAD(P)H NITROREDUCTASE YDGI-RELATED"/>
    <property type="match status" value="1"/>
</dbReference>
<evidence type="ECO:0000313" key="5">
    <source>
        <dbReference type="EMBL" id="ANG62626.1"/>
    </source>
</evidence>
<accession>A0A1A9EXI4</accession>
<dbReference type="AlphaFoldDB" id="A0A1A9EXI4"/>
<evidence type="ECO:0000256" key="3">
    <source>
        <dbReference type="ARBA" id="ARBA00023002"/>
    </source>
</evidence>
<dbReference type="SUPFAM" id="SSF55469">
    <property type="entry name" value="FMN-dependent nitroreductase-like"/>
    <property type="match status" value="1"/>
</dbReference>
<keyword evidence="6" id="KW-1185">Reference proteome</keyword>
<name>A0A1A9EXI4_9GAMM</name>
<dbReference type="KEGG" id="mars:A8C75_09110"/>
<keyword evidence="2" id="KW-0521">NADP</keyword>
<dbReference type="EMBL" id="CP015839">
    <property type="protein sequence ID" value="ANG62626.1"/>
    <property type="molecule type" value="Genomic_DNA"/>
</dbReference>
<protein>
    <submittedName>
        <fullName evidence="5">NAD(P)H nitroreductase</fullName>
    </submittedName>
</protein>
<reference evidence="5 6" key="2">
    <citation type="journal article" date="2018" name="Int. J. Syst. Evol. Microbiol.">
        <title>Marinobacterium aestuarii sp. nov., a benzene-degrading marine bacterium isolated from estuary sediment.</title>
        <authorList>
            <person name="Bae S.S."/>
            <person name="Jung J."/>
            <person name="Chung D."/>
            <person name="Baek K."/>
        </authorList>
    </citation>
    <scope>NUCLEOTIDE SEQUENCE [LARGE SCALE GENOMIC DNA]</scope>
    <source>
        <strain evidence="5 6">ST58-10</strain>
    </source>
</reference>